<dbReference type="EMBL" id="JAZHFV010000003">
    <property type="protein sequence ID" value="MEX4007934.1"/>
    <property type="molecule type" value="Genomic_DNA"/>
</dbReference>
<dbReference type="RefSeq" id="WP_368803011.1">
    <property type="nucleotide sequence ID" value="NZ_JAZHFV010000003.1"/>
</dbReference>
<evidence type="ECO:0000256" key="1">
    <source>
        <dbReference type="SAM" id="MobiDB-lite"/>
    </source>
</evidence>
<gene>
    <name evidence="2" type="ORF">V1479_11510</name>
</gene>
<accession>A0ABV3WV39</accession>
<dbReference type="Proteomes" id="UP001559025">
    <property type="component" value="Unassembled WGS sequence"/>
</dbReference>
<organism evidence="2 3">
    <name type="scientific">Neoaquamicrobium sediminum</name>
    <dbReference type="NCBI Taxonomy" id="1849104"/>
    <lineage>
        <taxon>Bacteria</taxon>
        <taxon>Pseudomonadati</taxon>
        <taxon>Pseudomonadota</taxon>
        <taxon>Alphaproteobacteria</taxon>
        <taxon>Hyphomicrobiales</taxon>
        <taxon>Phyllobacteriaceae</taxon>
        <taxon>Neoaquamicrobium</taxon>
    </lineage>
</organism>
<protein>
    <submittedName>
        <fullName evidence="2">Uncharacterized protein</fullName>
    </submittedName>
</protein>
<evidence type="ECO:0000313" key="3">
    <source>
        <dbReference type="Proteomes" id="UP001559025"/>
    </source>
</evidence>
<proteinExistence type="predicted"/>
<evidence type="ECO:0000313" key="2">
    <source>
        <dbReference type="EMBL" id="MEX4007934.1"/>
    </source>
</evidence>
<keyword evidence="3" id="KW-1185">Reference proteome</keyword>
<feature type="region of interest" description="Disordered" evidence="1">
    <location>
        <begin position="21"/>
        <end position="40"/>
    </location>
</feature>
<comment type="caution">
    <text evidence="2">The sequence shown here is derived from an EMBL/GenBank/DDBJ whole genome shotgun (WGS) entry which is preliminary data.</text>
</comment>
<name>A0ABV3WV39_9HYPH</name>
<sequence>MIVGGFSYVGTLARPAHAIVASQPPAERQGDQSKAQSIEAAGEPTYFRSISAISPGSLAGVYQSMRAQEASSGFDAGGIEPVRAEAAAAILSGAGIPAAMTAYGEVMEAEGE</sequence>
<reference evidence="2 3" key="1">
    <citation type="submission" date="2024-01" db="EMBL/GenBank/DDBJ databases">
        <title>New evidence supports the origin of RcGTA from prophage.</title>
        <authorList>
            <person name="Xu Y."/>
            <person name="Liu B."/>
            <person name="Chen F."/>
        </authorList>
    </citation>
    <scope>NUCLEOTIDE SEQUENCE [LARGE SCALE GENOMIC DNA]</scope>
    <source>
        <strain evidence="2 3">CBW1107-2</strain>
    </source>
</reference>